<feature type="transmembrane region" description="Helical" evidence="2">
    <location>
        <begin position="3104"/>
        <end position="3124"/>
    </location>
</feature>
<dbReference type="STRING" id="742152.A0A2H3JTD6"/>
<sequence length="3297" mass="367521">MLVAMLSILRALLLAHPVNSSAWVILVLWAVRIVTLSLVFRTYLGPTILRLISKRLRVRSVSLRSIRGIYFRAGSGTWRIDRVGISHHRQSTTAASRFSFKVEGLRLELTKKEDDTLLKPSLTRRTSKKASLTASPLARRVGTAVWDALCILYIALDPYLRPVIRSAFVYALRLVIRALPALTQVLDFELNNAAVTFTAIPGIELAVKRAQIHTKVSLSSLESVVNPASLARHQRHQRHKRFASVADWNARLTNSVRRTWDRAWGATQVTASLSLGIDNVSGTATSIALSDLPIPIPTGNTAFLALPAIRFTASVKIDPHRTIEPHSVETSLRVDAVDINSNVVQHLLKIIKTEKRHIDAAAPADDEEPSFLSPSATSSPSPTLTPLNTRRLTWGSPMSPGSPLMEALSSASSRFRWTTKSSPSVDTTARDTAAHIAMLKAIDFQIGRLTLSHSPPRLEMDVAQTFQATVQDIHFSAGLSHPDTNPMHREWLGSRSVPNDALCADVYRMCFTTGQSSLDRSGSGVLTDRLRVVLAGPLKIESVISQWPSPWFKSPLFLRGDPNAQLLAIYVDLASIRITERLDILHALLSRQKMPTERKTETRSLLPSVLSPMPRFAITVNIGPVITRLISSSVEDIEEPFALEARTEGFTASLSSQYRTVPDRHLRHTLHDHLGLQMDFSLTCMLHRIFVSVCFGSDLNNRRHSVLPSGVSDYPGEGLFALDNFQVSGYGSAFGDITDNGRSVVTLDLPSLFTDVRCCTDAISIELWQPDVIKAIIQTVSLFANTQKKTAPVAPKAPRNILDGLPFGLSISFSVGRFVLFVTAPDLAPEEELGITRGIASHMGISISYCAVHSRHSERINDLLPRSEKRLRLSLPTEYIVKAVAGTTVPLATPSVRVMFGMALWDIALRDAVATRFAADDPYCLADKDANLVSREFLRIKAAEVDVILSGMRPGGSSSPESKDELLVSISVPRIRGTLRLAQIYNILLAIQTLKSLAPPPTEYRPVKKPRRAEAPPLLSVNVQFDLSDLQILFVFPTRTKMFARISYLRAHIAPDKQVAVKWSNAIVAVSGTVVRDGVKREEWDELIRLSDWRVDIPLAVEPLAITVEGDGGRLNIPYDFVLADFILDVNLTVKSARHLVRMVSAGRYEDPPVPEAESAKIVPNTRIRVRCLTVQAADEDIESRLGLIWRTGFEAARIRQERDKAFEAKVSAILAAETHHSASKHRGDSDFHFTPTHSVTVDEARERLYQVHSVAWKSAIARARLTQENREERNARRATGNHAVHNEYEDLVTVNPIKAVPPLFRLTFDWLSVHLSSPSSLADNIPDFLYSAGSGLPRDTEFSLLIPMDISLTLTSLSFTFRDYPLPLLSIPPCADNHSPALSFESHLVIAEEMGTDKSVEWFEAEIVKADSGIHGAAPMMIPIPKTIMPVKTYAQPIIRVLTDNTTDFAWGISYGAASQDLMRIIDTLSHAPKDCSPPIGFWDKLSGAGAGFALCWRGNPRISIGQPNDAGELIQVTSDSMLVIIPNQDSMHTHSVSATSFTNNNPRRARESRVCAKLSSGVCFGVGFVLERSCGPECLKCSGKPFDRLCRLFAFRPHYEVKLETKDNVPELKSPTDSYNGFRSDFVHMSISLKSGLHADNGRSQCSSVHLSPEIFEHFWSFYALFDRALASRKRPISPKFGQHIATLKYRICLRQLFLSHVYVDNSSDAWSDGVTPFVGVKALIDHFEADMHQRDQETTLTTHDIGQPAHHKAFYAIEVVMKNLDLRSLLAVFPESLKKDVQLESSPLVSTYRKDIKAEPVSSDSPWVDPDDYGEPKWPTSNAPTIRLLPAAYCPQFTYFKRAMDPATSSSGTQVVRSKFGGEETHVCSLGREASVTQVQIALAGTRIKELQHRLAHHTSEHDMQRHSHTDCPDGLPNLDSEDVADIHKKITLLNNYVLHLHKVDTASSTTNSHGLHSYHMPSDAVSADEWAEFDNVYQVHSPQIFMDHSVRDVMMQYYYCSRIKRGIEYHMATRAVKFIRDQAQAALIDLLQEPGQSRKSVSGAHAAALAVRHFLGGDHAANTTDEGVQVPLLDAPGAIEPLDGWSEGVSLQKSHFCLLLKPQVVLRSKEDAEPETDSVCVLAAVQGKLKSFAILDDANADDPVSGKIMNRNFASITGLQTFSPSAANKSGDGYVPLEVLIDLRCENNAFDRLVPQTDAFIQYDKFNRLRLRTSATSVAQTSDESHDHLQNHTDLVRVHVPRFTMSANDRHFQFISNIITKLVLFSDAALKDRSDKLEKMLFSYDFTNLGSAADVVADMQARLRHVLETKRQAMPKLQKTGAEGRIELYRIDAHILLLAEELNLIFDAIKLAQDKANDRPEQKSALLLHASSSEISWRMLDRQGQLLAKLAVRDIHFYWLNRQDSSTVNTLVVGDLQAFDGSADAEWTEILSKYDEPGSHPLVKRKLFLLADWTVLPPVGGITIYERFELTFHPMRLQIDSRIGRKIMEYIWPARRHRQNTEDELQTFDLPQESPPPMEESPPPMEAIVVVPDSPTSPRRSSWDVSPRISVDSSKLSVAPTRKLKPSRSFTDLRNAPSESLRIPKLHRTRSTDALGSLAAHEQSAGSKATDDSKERVSPVQQRKEIDDATEMKSRSSQKTFVWVKVSSIAKEGSFLCRDARIRTRDLEYRNQTLSFEELVDQFIPSGKNWRGWVKIAFQQPLVPVLPVARELISKTKWIPGKTHHVHDEHPRSNSPSLLLPFHGRHSNTSSSTSSTATTSSSTSTLDLKRQRTRSLFQKRKNQAPIVAEEVTAEPEPLGAEGNSTNDAREKTRPRVLSVFKRKQHTVNNARSSMDSGISTSSVDMISLEGSQTDVLVPAGRTEPGRVGSALSVPRSEESRFDWVGEHHPDDIVEYLDVIDPQIATVATLTNAANAIVIPPLDFYSRKPVVVLPRRRRKTSRSNNAEKGQAQPDEDEDNLDSHVEDVLRKRDRMRRVMQGIWSFVKTPIYGFLVVFWGTALVFFLARFIDLHNDNTQGFWVELCQQIETGLFSVTSIGLAPFRVVDTYRMCKIWWYQRRTDKLRREAGLPELYDPDDLPDPHYDANYVPVLTEQEQINLHYLANLAFPINIALWICVMNDLNTLFQCLLSGCMWSMNRFQRPAWTTATTLPLAFVAGIVAGFLIYWGGRKTKRVKEVTERLRMALATERRRSEVYTEADRPTVGAVGDGGSCVPKAAPVSESLEPSEEPQWKDFAHDEKAGVQESVAPTSEKDRASEAAPRTPATPMPVTPGIHIADEMIVPPADVLEDEYSLW</sequence>
<feature type="compositionally biased region" description="Basic and acidic residues" evidence="1">
    <location>
        <begin position="3232"/>
        <end position="3244"/>
    </location>
</feature>
<feature type="signal peptide" evidence="3">
    <location>
        <begin position="1"/>
        <end position="20"/>
    </location>
</feature>
<reference evidence="7 8" key="1">
    <citation type="journal article" date="2012" name="Science">
        <title>The Paleozoic origin of enzymatic lignin decomposition reconstructed from 31 fungal genomes.</title>
        <authorList>
            <person name="Floudas D."/>
            <person name="Binder M."/>
            <person name="Riley R."/>
            <person name="Barry K."/>
            <person name="Blanchette R.A."/>
            <person name="Henrissat B."/>
            <person name="Martinez A.T."/>
            <person name="Otillar R."/>
            <person name="Spatafora J.W."/>
            <person name="Yadav J.S."/>
            <person name="Aerts A."/>
            <person name="Benoit I."/>
            <person name="Boyd A."/>
            <person name="Carlson A."/>
            <person name="Copeland A."/>
            <person name="Coutinho P.M."/>
            <person name="de Vries R.P."/>
            <person name="Ferreira P."/>
            <person name="Findley K."/>
            <person name="Foster B."/>
            <person name="Gaskell J."/>
            <person name="Glotzer D."/>
            <person name="Gorecki P."/>
            <person name="Heitman J."/>
            <person name="Hesse C."/>
            <person name="Hori C."/>
            <person name="Igarashi K."/>
            <person name="Jurgens J.A."/>
            <person name="Kallen N."/>
            <person name="Kersten P."/>
            <person name="Kohler A."/>
            <person name="Kuees U."/>
            <person name="Kumar T.K.A."/>
            <person name="Kuo A."/>
            <person name="LaButti K."/>
            <person name="Larrondo L.F."/>
            <person name="Lindquist E."/>
            <person name="Ling A."/>
            <person name="Lombard V."/>
            <person name="Lucas S."/>
            <person name="Lundell T."/>
            <person name="Martin R."/>
            <person name="McLaughlin D.J."/>
            <person name="Morgenstern I."/>
            <person name="Morin E."/>
            <person name="Murat C."/>
            <person name="Nagy L.G."/>
            <person name="Nolan M."/>
            <person name="Ohm R.A."/>
            <person name="Patyshakuliyeva A."/>
            <person name="Rokas A."/>
            <person name="Ruiz-Duenas F.J."/>
            <person name="Sabat G."/>
            <person name="Salamov A."/>
            <person name="Samejima M."/>
            <person name="Schmutz J."/>
            <person name="Slot J.C."/>
            <person name="St John F."/>
            <person name="Stenlid J."/>
            <person name="Sun H."/>
            <person name="Sun S."/>
            <person name="Syed K."/>
            <person name="Tsang A."/>
            <person name="Wiebenga A."/>
            <person name="Young D."/>
            <person name="Pisabarro A."/>
            <person name="Eastwood D.C."/>
            <person name="Martin F."/>
            <person name="Cullen D."/>
            <person name="Grigoriev I.V."/>
            <person name="Hibbett D.S."/>
        </authorList>
    </citation>
    <scope>NUCLEOTIDE SEQUENCE [LARGE SCALE GENOMIC DNA]</scope>
    <source>
        <strain evidence="7 8">MD-104</strain>
    </source>
</reference>
<keyword evidence="2" id="KW-0812">Transmembrane</keyword>
<evidence type="ECO:0000313" key="8">
    <source>
        <dbReference type="Proteomes" id="UP000218811"/>
    </source>
</evidence>
<keyword evidence="8" id="KW-1185">Reference proteome</keyword>
<dbReference type="PANTHER" id="PTHR15678:SF6">
    <property type="entry name" value="BRIDGE-LIKE LIPID TRANSFER PROTEIN FAMILY MEMBER 2"/>
    <property type="match status" value="1"/>
</dbReference>
<dbReference type="SMART" id="SM01214">
    <property type="entry name" value="Fmp27_GFWDK"/>
    <property type="match status" value="1"/>
</dbReference>
<dbReference type="InterPro" id="IPR021369">
    <property type="entry name" value="DUF2985"/>
</dbReference>
<feature type="chain" id="PRO_5013561246" description="Golgi-body localization protein domain-containing protein" evidence="3">
    <location>
        <begin position="21"/>
        <end position="3297"/>
    </location>
</feature>
<feature type="compositionally biased region" description="Low complexity" evidence="1">
    <location>
        <begin position="370"/>
        <end position="386"/>
    </location>
</feature>
<dbReference type="InterPro" id="IPR019441">
    <property type="entry name" value="FMP27/BLTP2/Hobbit_GFWDK_RBG"/>
</dbReference>
<feature type="compositionally biased region" description="Polar residues" evidence="1">
    <location>
        <begin position="2538"/>
        <end position="2548"/>
    </location>
</feature>
<feature type="domain" description="FMP27 SW motif-containing RBG unit" evidence="5">
    <location>
        <begin position="1244"/>
        <end position="1346"/>
    </location>
</feature>
<feature type="region of interest" description="Disordered" evidence="1">
    <location>
        <begin position="2727"/>
        <end position="2814"/>
    </location>
</feature>
<accession>A0A2H3JTD6</accession>
<name>A0A2H3JTD6_WOLCO</name>
<evidence type="ECO:0000259" key="6">
    <source>
        <dbReference type="SMART" id="SM01216"/>
    </source>
</evidence>
<dbReference type="OMA" id="FAHFWSW"/>
<dbReference type="EMBL" id="KB468113">
    <property type="protein sequence ID" value="PCH41098.1"/>
    <property type="molecule type" value="Genomic_DNA"/>
</dbReference>
<evidence type="ECO:0008006" key="9">
    <source>
        <dbReference type="Google" id="ProtNLM"/>
    </source>
</evidence>
<feature type="region of interest" description="Disordered" evidence="1">
    <location>
        <begin position="2512"/>
        <end position="2635"/>
    </location>
</feature>
<keyword evidence="2" id="KW-0472">Membrane</keyword>
<keyword evidence="3" id="KW-0732">Signal</keyword>
<feature type="compositionally biased region" description="Basic and acidic residues" evidence="1">
    <location>
        <begin position="2613"/>
        <end position="2635"/>
    </location>
</feature>
<evidence type="ECO:0000256" key="1">
    <source>
        <dbReference type="SAM" id="MobiDB-lite"/>
    </source>
</evidence>
<feature type="region of interest" description="Disordered" evidence="1">
    <location>
        <begin position="3199"/>
        <end position="3274"/>
    </location>
</feature>
<evidence type="ECO:0000259" key="5">
    <source>
        <dbReference type="SMART" id="SM01215"/>
    </source>
</evidence>
<dbReference type="InterPro" id="IPR045167">
    <property type="entry name" value="Hobbit"/>
</dbReference>
<feature type="compositionally biased region" description="Low complexity" evidence="1">
    <location>
        <begin position="2751"/>
        <end position="2769"/>
    </location>
</feature>
<dbReference type="OrthoDB" id="1562405at2759"/>
<feature type="compositionally biased region" description="Pro residues" evidence="1">
    <location>
        <begin position="2517"/>
        <end position="2529"/>
    </location>
</feature>
<keyword evidence="2" id="KW-1133">Transmembrane helix</keyword>
<feature type="domain" description="FMP27/BLTP2/Hobbit GFWDK motif-containing RBG unit" evidence="4">
    <location>
        <begin position="1364"/>
        <end position="1505"/>
    </location>
</feature>
<dbReference type="Proteomes" id="UP000218811">
    <property type="component" value="Unassembled WGS sequence"/>
</dbReference>
<evidence type="ECO:0000256" key="3">
    <source>
        <dbReference type="SAM" id="SignalP"/>
    </source>
</evidence>
<evidence type="ECO:0000256" key="2">
    <source>
        <dbReference type="SAM" id="Phobius"/>
    </source>
</evidence>
<dbReference type="InterPro" id="IPR019449">
    <property type="entry name" value="FMP27_WPPW_RBG"/>
</dbReference>
<dbReference type="SMART" id="SM01215">
    <property type="entry name" value="Fmp27_SW"/>
    <property type="match status" value="1"/>
</dbReference>
<dbReference type="Pfam" id="PF11204">
    <property type="entry name" value="DUF2985"/>
    <property type="match status" value="1"/>
</dbReference>
<feature type="domain" description="FMP27 WPPW motif-containing RBG unit" evidence="6">
    <location>
        <begin position="1722"/>
        <end position="2184"/>
    </location>
</feature>
<proteinExistence type="predicted"/>
<protein>
    <recommendedName>
        <fullName evidence="9">Golgi-body localization protein domain-containing protein</fullName>
    </recommendedName>
</protein>
<feature type="region of interest" description="Disordered" evidence="1">
    <location>
        <begin position="360"/>
        <end position="386"/>
    </location>
</feature>
<evidence type="ECO:0000259" key="4">
    <source>
        <dbReference type="SMART" id="SM01214"/>
    </source>
</evidence>
<gene>
    <name evidence="7" type="ORF">WOLCODRAFT_89020</name>
</gene>
<dbReference type="Pfam" id="PF10344">
    <property type="entry name" value="Hobbit"/>
    <property type="match status" value="2"/>
</dbReference>
<feature type="transmembrane region" description="Helical" evidence="2">
    <location>
        <begin position="3146"/>
        <end position="3169"/>
    </location>
</feature>
<dbReference type="PANTHER" id="PTHR15678">
    <property type="entry name" value="ANTIGEN MLAA-22-RELATED"/>
    <property type="match status" value="1"/>
</dbReference>
<dbReference type="InterPro" id="IPR019415">
    <property type="entry name" value="FMP27_SW_RBG"/>
</dbReference>
<organism evidence="7 8">
    <name type="scientific">Wolfiporia cocos (strain MD-104)</name>
    <name type="common">Brown rot fungus</name>
    <dbReference type="NCBI Taxonomy" id="742152"/>
    <lineage>
        <taxon>Eukaryota</taxon>
        <taxon>Fungi</taxon>
        <taxon>Dikarya</taxon>
        <taxon>Basidiomycota</taxon>
        <taxon>Agaricomycotina</taxon>
        <taxon>Agaricomycetes</taxon>
        <taxon>Polyporales</taxon>
        <taxon>Phaeolaceae</taxon>
        <taxon>Wolfiporia</taxon>
    </lineage>
</organism>
<feature type="compositionally biased region" description="Basic residues" evidence="1">
    <location>
        <begin position="2775"/>
        <end position="2786"/>
    </location>
</feature>
<feature type="transmembrane region" description="Helical" evidence="2">
    <location>
        <begin position="2992"/>
        <end position="3012"/>
    </location>
</feature>
<feature type="region of interest" description="Disordered" evidence="1">
    <location>
        <begin position="2938"/>
        <end position="2965"/>
    </location>
</feature>
<dbReference type="SMART" id="SM01216">
    <property type="entry name" value="Fmp27_WPPW"/>
    <property type="match status" value="1"/>
</dbReference>
<evidence type="ECO:0000313" key="7">
    <source>
        <dbReference type="EMBL" id="PCH41098.1"/>
    </source>
</evidence>